<evidence type="ECO:0000313" key="17">
    <source>
        <dbReference type="Proteomes" id="UP000293568"/>
    </source>
</evidence>
<keyword evidence="8 13" id="KW-0443">Lipid metabolism</keyword>
<feature type="active site" evidence="13">
    <location>
        <position position="224"/>
    </location>
</feature>
<evidence type="ECO:0000256" key="4">
    <source>
        <dbReference type="ARBA" id="ARBA00022679"/>
    </source>
</evidence>
<dbReference type="GO" id="GO:0005886">
    <property type="term" value="C:plasma membrane"/>
    <property type="evidence" value="ECO:0007669"/>
    <property type="project" value="UniProtKB-SubCell"/>
</dbReference>
<comment type="similarity">
    <text evidence="13">Belongs to the phospholipase D family. Cardiolipin synthase subfamily.</text>
</comment>
<dbReference type="Pfam" id="PF13396">
    <property type="entry name" value="PLDc_N"/>
    <property type="match status" value="1"/>
</dbReference>
<dbReference type="SMART" id="SM00155">
    <property type="entry name" value="PLDc"/>
    <property type="match status" value="2"/>
</dbReference>
<dbReference type="GO" id="GO:0008808">
    <property type="term" value="F:cardiolipin synthase activity"/>
    <property type="evidence" value="ECO:0007669"/>
    <property type="project" value="UniProtKB-UniRule"/>
</dbReference>
<dbReference type="Pfam" id="PF13091">
    <property type="entry name" value="PLDc_2"/>
    <property type="match status" value="2"/>
</dbReference>
<comment type="subcellular location">
    <subcellularLocation>
        <location evidence="1 13">Cell membrane</location>
        <topology evidence="1 13">Multi-pass membrane protein</topology>
    </subcellularLocation>
</comment>
<evidence type="ECO:0000256" key="11">
    <source>
        <dbReference type="ARBA" id="ARBA00023264"/>
    </source>
</evidence>
<keyword evidence="2 13" id="KW-1003">Cell membrane</keyword>
<feature type="domain" description="PLD phosphodiesterase" evidence="15">
    <location>
        <begin position="395"/>
        <end position="422"/>
    </location>
</feature>
<feature type="active site" evidence="13">
    <location>
        <position position="400"/>
    </location>
</feature>
<keyword evidence="9 13" id="KW-0472">Membrane</keyword>
<comment type="catalytic activity">
    <reaction evidence="13">
        <text>2 a 1,2-diacyl-sn-glycero-3-phospho-(1'-sn-glycerol) = a cardiolipin + glycerol</text>
        <dbReference type="Rhea" id="RHEA:31451"/>
        <dbReference type="ChEBI" id="CHEBI:17754"/>
        <dbReference type="ChEBI" id="CHEBI:62237"/>
        <dbReference type="ChEBI" id="CHEBI:64716"/>
    </reaction>
</comment>
<dbReference type="PROSITE" id="PS50035">
    <property type="entry name" value="PLD"/>
    <property type="match status" value="2"/>
</dbReference>
<dbReference type="InterPro" id="IPR027379">
    <property type="entry name" value="CLS_N"/>
</dbReference>
<gene>
    <name evidence="16" type="primary">cls</name>
    <name evidence="16" type="ORF">ET464_16010</name>
</gene>
<organism evidence="16 17">
    <name type="scientific">Paenibacillus protaetiae</name>
    <dbReference type="NCBI Taxonomy" id="2509456"/>
    <lineage>
        <taxon>Bacteria</taxon>
        <taxon>Bacillati</taxon>
        <taxon>Bacillota</taxon>
        <taxon>Bacilli</taxon>
        <taxon>Bacillales</taxon>
        <taxon>Paenibacillaceae</taxon>
        <taxon>Paenibacillus</taxon>
    </lineage>
</organism>
<dbReference type="PANTHER" id="PTHR21248:SF22">
    <property type="entry name" value="PHOSPHOLIPASE D"/>
    <property type="match status" value="1"/>
</dbReference>
<dbReference type="CDD" id="cd09112">
    <property type="entry name" value="PLDc_CLS_2"/>
    <property type="match status" value="1"/>
</dbReference>
<dbReference type="AlphaFoldDB" id="A0A4P6EX90"/>
<evidence type="ECO:0000256" key="6">
    <source>
        <dbReference type="ARBA" id="ARBA00022737"/>
    </source>
</evidence>
<proteinExistence type="inferred from homology"/>
<keyword evidence="3 13" id="KW-0444">Lipid biosynthesis</keyword>
<evidence type="ECO:0000256" key="7">
    <source>
        <dbReference type="ARBA" id="ARBA00022989"/>
    </source>
</evidence>
<sequence length="482" mass="55722">MNIWQDVYTFITVANIFLALIVVFFERRNPTSSWAWLMVLYFIPVIGFILYLVIGQKFRKRQLSRLLGDRQRIIEDTIDWQKEMMAGRRYRFQDEAMSSYQDMVLMNLETGNSLFTDNNEIETFTDGVSKFDALIRDIMSAKHHIHLVYYIVRGDKLGHRLIHALTEKAKQGIEVRFLYDYIGSIRVKKRLFKPLIEAGGLVRAFFPTRFPFINFKINYRNHRKLGIIDGNIGYIGGFNIGDEYLGLNKHFGAWRDTHLRVKGFAVHQMQAQFLMDWNLASSGKVELKEAYFPSNSDSRGKIGMQLLASGPDSAFEEIKAAYIKMIHSAKKTVYLQTPYFVPDSSMMTALRIAAKSGVEVNVMLPSKPDHFFVYWATQSYIGELLRFGAKVYHYQEGFLHAKMLVIDGMVASVGTANIDIRSFRLNFEMNAFIYDSETACKLQRIYEKDMASCIELTLEGYGSRPYFNRFKESVSRLLSPIL</sequence>
<keyword evidence="4 13" id="KW-0808">Transferase</keyword>
<dbReference type="SUPFAM" id="SSF56024">
    <property type="entry name" value="Phospholipase D/nuclease"/>
    <property type="match status" value="2"/>
</dbReference>
<comment type="function">
    <text evidence="12 13">Catalyzes the reversible phosphatidyl group transfer from one phosphatidylglycerol molecule to another to form cardiolipin (CL) (diphosphatidylglycerol) and glycerol.</text>
</comment>
<evidence type="ECO:0000256" key="5">
    <source>
        <dbReference type="ARBA" id="ARBA00022692"/>
    </source>
</evidence>
<evidence type="ECO:0000256" key="12">
    <source>
        <dbReference type="ARBA" id="ARBA00057569"/>
    </source>
</evidence>
<evidence type="ECO:0000256" key="13">
    <source>
        <dbReference type="HAMAP-Rule" id="MF_01916"/>
    </source>
</evidence>
<keyword evidence="17" id="KW-1185">Reference proteome</keyword>
<keyword evidence="6" id="KW-0677">Repeat</keyword>
<feature type="active site" evidence="13">
    <location>
        <position position="407"/>
    </location>
</feature>
<dbReference type="OrthoDB" id="9762009at2"/>
<evidence type="ECO:0000256" key="8">
    <source>
        <dbReference type="ARBA" id="ARBA00023098"/>
    </source>
</evidence>
<dbReference type="PANTHER" id="PTHR21248">
    <property type="entry name" value="CARDIOLIPIN SYNTHASE"/>
    <property type="match status" value="1"/>
</dbReference>
<dbReference type="NCBIfam" id="TIGR04265">
    <property type="entry name" value="bac_cardiolipin"/>
    <property type="match status" value="1"/>
</dbReference>
<feature type="transmembrane region" description="Helical" evidence="13">
    <location>
        <begin position="31"/>
        <end position="54"/>
    </location>
</feature>
<name>A0A4P6EX90_9BACL</name>
<evidence type="ECO:0000256" key="10">
    <source>
        <dbReference type="ARBA" id="ARBA00023209"/>
    </source>
</evidence>
<keyword evidence="11 13" id="KW-1208">Phospholipid metabolism</keyword>
<dbReference type="FunFam" id="3.30.870.10:FF:000014">
    <property type="entry name" value="Cardiolipin synthase"/>
    <property type="match status" value="1"/>
</dbReference>
<evidence type="ECO:0000256" key="14">
    <source>
        <dbReference type="NCBIfam" id="TIGR04265"/>
    </source>
</evidence>
<feature type="active site" evidence="13">
    <location>
        <position position="402"/>
    </location>
</feature>
<dbReference type="RefSeq" id="WP_129442603.1">
    <property type="nucleotide sequence ID" value="NZ_CP035492.1"/>
</dbReference>
<evidence type="ECO:0000256" key="2">
    <source>
        <dbReference type="ARBA" id="ARBA00022475"/>
    </source>
</evidence>
<accession>A0A4P6EX90</accession>
<feature type="domain" description="PLD phosphodiesterase" evidence="15">
    <location>
        <begin position="217"/>
        <end position="244"/>
    </location>
</feature>
<feature type="transmembrane region" description="Helical" evidence="13">
    <location>
        <begin position="7"/>
        <end position="25"/>
    </location>
</feature>
<keyword evidence="10 13" id="KW-0594">Phospholipid biosynthesis</keyword>
<evidence type="ECO:0000313" key="16">
    <source>
        <dbReference type="EMBL" id="QAY67662.1"/>
    </source>
</evidence>
<protein>
    <recommendedName>
        <fullName evidence="13 14">Cardiolipin synthase</fullName>
        <shortName evidence="13">CL synthase</shortName>
        <ecNumber evidence="13 14">2.7.8.-</ecNumber>
    </recommendedName>
</protein>
<evidence type="ECO:0000256" key="9">
    <source>
        <dbReference type="ARBA" id="ARBA00023136"/>
    </source>
</evidence>
<dbReference type="HAMAP" id="MF_01916">
    <property type="entry name" value="Cardiolipin_synth_Cls"/>
    <property type="match status" value="1"/>
</dbReference>
<dbReference type="InterPro" id="IPR001736">
    <property type="entry name" value="PLipase_D/transphosphatidylase"/>
</dbReference>
<feature type="active site" evidence="13">
    <location>
        <position position="229"/>
    </location>
</feature>
<dbReference type="InterPro" id="IPR030874">
    <property type="entry name" value="Cardiolipin_synth_Firmi"/>
</dbReference>
<dbReference type="KEGG" id="pprt:ET464_16010"/>
<reference evidence="16 17" key="1">
    <citation type="submission" date="2019-01" db="EMBL/GenBank/DDBJ databases">
        <title>Genome sequencing of strain FW100M-2.</title>
        <authorList>
            <person name="Heo J."/>
            <person name="Kim S.-J."/>
            <person name="Kim J.-S."/>
            <person name="Hong S.-B."/>
            <person name="Kwon S.-W."/>
        </authorList>
    </citation>
    <scope>NUCLEOTIDE SEQUENCE [LARGE SCALE GENOMIC DNA]</scope>
    <source>
        <strain evidence="16 17">FW100M-2</strain>
    </source>
</reference>
<feature type="active site" evidence="13">
    <location>
        <position position="222"/>
    </location>
</feature>
<keyword evidence="7 13" id="KW-1133">Transmembrane helix</keyword>
<evidence type="ECO:0000256" key="3">
    <source>
        <dbReference type="ARBA" id="ARBA00022516"/>
    </source>
</evidence>
<dbReference type="CDD" id="cd09110">
    <property type="entry name" value="PLDc_CLS_1"/>
    <property type="match status" value="1"/>
</dbReference>
<dbReference type="InterPro" id="IPR025202">
    <property type="entry name" value="PLD-like_dom"/>
</dbReference>
<dbReference type="EC" id="2.7.8.-" evidence="13 14"/>
<keyword evidence="5 13" id="KW-0812">Transmembrane</keyword>
<evidence type="ECO:0000259" key="15">
    <source>
        <dbReference type="PROSITE" id="PS50035"/>
    </source>
</evidence>
<dbReference type="EMBL" id="CP035492">
    <property type="protein sequence ID" value="QAY67662.1"/>
    <property type="molecule type" value="Genomic_DNA"/>
</dbReference>
<dbReference type="GO" id="GO:0032049">
    <property type="term" value="P:cardiolipin biosynthetic process"/>
    <property type="evidence" value="ECO:0007669"/>
    <property type="project" value="UniProtKB-UniRule"/>
</dbReference>
<dbReference type="Gene3D" id="3.30.870.10">
    <property type="entry name" value="Endonuclease Chain A"/>
    <property type="match status" value="2"/>
</dbReference>
<evidence type="ECO:0000256" key="1">
    <source>
        <dbReference type="ARBA" id="ARBA00004651"/>
    </source>
</evidence>
<dbReference type="InterPro" id="IPR022924">
    <property type="entry name" value="Cardiolipin_synthase"/>
</dbReference>
<dbReference type="FunFam" id="3.30.870.10:FF:000021">
    <property type="entry name" value="Cardiolipin synthase"/>
    <property type="match status" value="1"/>
</dbReference>
<dbReference type="Proteomes" id="UP000293568">
    <property type="component" value="Chromosome"/>
</dbReference>